<reference evidence="1 2" key="1">
    <citation type="submission" date="2019-07" db="EMBL/GenBank/DDBJ databases">
        <title>Genomics analysis of Aphanomyces spp. identifies a new class of oomycete effector associated with host adaptation.</title>
        <authorList>
            <person name="Gaulin E."/>
        </authorList>
    </citation>
    <scope>NUCLEOTIDE SEQUENCE [LARGE SCALE GENOMIC DNA]</scope>
    <source>
        <strain evidence="1 2">ATCC 201684</strain>
    </source>
</reference>
<dbReference type="InterPro" id="IPR032675">
    <property type="entry name" value="LRR_dom_sf"/>
</dbReference>
<evidence type="ECO:0000313" key="2">
    <source>
        <dbReference type="Proteomes" id="UP000481153"/>
    </source>
</evidence>
<comment type="caution">
    <text evidence="1">The sequence shown here is derived from an EMBL/GenBank/DDBJ whole genome shotgun (WGS) entry which is preliminary data.</text>
</comment>
<gene>
    <name evidence="1" type="ORF">Ae201684_017501</name>
</gene>
<dbReference type="SUPFAM" id="SSF52047">
    <property type="entry name" value="RNI-like"/>
    <property type="match status" value="1"/>
</dbReference>
<protein>
    <recommendedName>
        <fullName evidence="3">F-box domain-containing protein</fullName>
    </recommendedName>
</protein>
<evidence type="ECO:0008006" key="3">
    <source>
        <dbReference type="Google" id="ProtNLM"/>
    </source>
</evidence>
<organism evidence="1 2">
    <name type="scientific">Aphanomyces euteiches</name>
    <dbReference type="NCBI Taxonomy" id="100861"/>
    <lineage>
        <taxon>Eukaryota</taxon>
        <taxon>Sar</taxon>
        <taxon>Stramenopiles</taxon>
        <taxon>Oomycota</taxon>
        <taxon>Saprolegniomycetes</taxon>
        <taxon>Saprolegniales</taxon>
        <taxon>Verrucalvaceae</taxon>
        <taxon>Aphanomyces</taxon>
    </lineage>
</organism>
<dbReference type="AlphaFoldDB" id="A0A6G0W912"/>
<evidence type="ECO:0000313" key="1">
    <source>
        <dbReference type="EMBL" id="KAF0723650.1"/>
    </source>
</evidence>
<dbReference type="Proteomes" id="UP000481153">
    <property type="component" value="Unassembled WGS sequence"/>
</dbReference>
<proteinExistence type="predicted"/>
<dbReference type="Gene3D" id="3.80.10.10">
    <property type="entry name" value="Ribonuclease Inhibitor"/>
    <property type="match status" value="1"/>
</dbReference>
<name>A0A6G0W912_9STRA</name>
<keyword evidence="2" id="KW-1185">Reference proteome</keyword>
<dbReference type="EMBL" id="VJMJ01000298">
    <property type="protein sequence ID" value="KAF0723650.1"/>
    <property type="molecule type" value="Genomic_DNA"/>
</dbReference>
<accession>A0A6G0W912</accession>
<sequence length="392" mass="45544">MASIYSELPVEVFLKIAFLIQGPSDLKAFLAALCPHVDMGPLKQLYVMCLAFPHSDFWPSLKLSPLIMEILSGSPHEIICQYYSKFILVDSFDVERIKHYVHPTARLEWNIWDRSVVTTMKDLTDLNITRINVHVDEYAQISWMDLLQRLPNLNALRVEGNDVELRDVFRFTIKSRQIKELKIYSKDYVMAPHDVRCLILWFYRQPVQVFEFMWPDFSNVDWNLIEQYYQAMFNCPTLHTLRLAHFDSNHMDFTQMSPSIKVFQLVIPHINSYFLKSLSDKLVGSRVTHLELVRYKDGDTEGIESLLRALPKTSIKCLKLKGLHIVDDACWCNLAQLFEMCTLEALVIEVVEFPSGFAQSLAVAVQRNHTICELDFGRSDIAMHDLWALTYP</sequence>
<dbReference type="VEuPathDB" id="FungiDB:AeMF1_008982"/>